<dbReference type="PROSITE" id="PS50088">
    <property type="entry name" value="ANK_REPEAT"/>
    <property type="match status" value="12"/>
</dbReference>
<dbReference type="InterPro" id="IPR036770">
    <property type="entry name" value="Ankyrin_rpt-contain_sf"/>
</dbReference>
<accession>A0A0A2LAA3</accession>
<dbReference type="Pfam" id="PF24883">
    <property type="entry name" value="NPHP3_N"/>
    <property type="match status" value="1"/>
</dbReference>
<evidence type="ECO:0000313" key="6">
    <source>
        <dbReference type="Proteomes" id="UP000030104"/>
    </source>
</evidence>
<dbReference type="HOGENOM" id="CLU_000288_34_8_1"/>
<feature type="repeat" description="ANK" evidence="3">
    <location>
        <begin position="1004"/>
        <end position="1036"/>
    </location>
</feature>
<dbReference type="Proteomes" id="UP000030104">
    <property type="component" value="Unassembled WGS sequence"/>
</dbReference>
<organism evidence="5 6">
    <name type="scientific">Penicillium italicum</name>
    <name type="common">Blue mold</name>
    <dbReference type="NCBI Taxonomy" id="40296"/>
    <lineage>
        <taxon>Eukaryota</taxon>
        <taxon>Fungi</taxon>
        <taxon>Dikarya</taxon>
        <taxon>Ascomycota</taxon>
        <taxon>Pezizomycotina</taxon>
        <taxon>Eurotiomycetes</taxon>
        <taxon>Eurotiomycetidae</taxon>
        <taxon>Eurotiales</taxon>
        <taxon>Aspergillaceae</taxon>
        <taxon>Penicillium</taxon>
    </lineage>
</organism>
<evidence type="ECO:0000256" key="3">
    <source>
        <dbReference type="PROSITE-ProRule" id="PRU00023"/>
    </source>
</evidence>
<feature type="repeat" description="ANK" evidence="3">
    <location>
        <begin position="1136"/>
        <end position="1168"/>
    </location>
</feature>
<feature type="repeat" description="ANK" evidence="3">
    <location>
        <begin position="1070"/>
        <end position="1102"/>
    </location>
</feature>
<dbReference type="InterPro" id="IPR029498">
    <property type="entry name" value="HeLo_dom"/>
</dbReference>
<dbReference type="Gene3D" id="3.40.50.300">
    <property type="entry name" value="P-loop containing nucleotide triphosphate hydrolases"/>
    <property type="match status" value="1"/>
</dbReference>
<dbReference type="InterPro" id="IPR007111">
    <property type="entry name" value="NACHT_NTPase"/>
</dbReference>
<dbReference type="OMA" id="MFLWIKM"/>
<feature type="repeat" description="ANK" evidence="3">
    <location>
        <begin position="872"/>
        <end position="904"/>
    </location>
</feature>
<feature type="repeat" description="ANK" evidence="3">
    <location>
        <begin position="774"/>
        <end position="806"/>
    </location>
</feature>
<dbReference type="PRINTS" id="PR01415">
    <property type="entry name" value="ANKYRIN"/>
</dbReference>
<dbReference type="EMBL" id="JQGA01000222">
    <property type="protein sequence ID" value="KGO77047.1"/>
    <property type="molecule type" value="Genomic_DNA"/>
</dbReference>
<dbReference type="Pfam" id="PF13606">
    <property type="entry name" value="Ank_3"/>
    <property type="match status" value="1"/>
</dbReference>
<dbReference type="InterPro" id="IPR054471">
    <property type="entry name" value="GPIID_WHD"/>
</dbReference>
<feature type="repeat" description="ANK" evidence="3">
    <location>
        <begin position="807"/>
        <end position="839"/>
    </location>
</feature>
<dbReference type="PANTHER" id="PTHR24123">
    <property type="entry name" value="ANKYRIN REPEAT-CONTAINING"/>
    <property type="match status" value="1"/>
</dbReference>
<dbReference type="InterPro" id="IPR002110">
    <property type="entry name" value="Ankyrin_rpt"/>
</dbReference>
<dbReference type="STRING" id="40296.A0A0A2LAA3"/>
<dbReference type="PANTHER" id="PTHR24123:SF33">
    <property type="entry name" value="PROTEIN HOS4"/>
    <property type="match status" value="1"/>
</dbReference>
<keyword evidence="6" id="KW-1185">Reference proteome</keyword>
<feature type="repeat" description="ANK" evidence="3">
    <location>
        <begin position="938"/>
        <end position="970"/>
    </location>
</feature>
<gene>
    <name evidence="5" type="ORF">PITC_005720</name>
</gene>
<dbReference type="Pfam" id="PF12796">
    <property type="entry name" value="Ank_2"/>
    <property type="match status" value="4"/>
</dbReference>
<dbReference type="Pfam" id="PF22939">
    <property type="entry name" value="WHD_GPIID"/>
    <property type="match status" value="1"/>
</dbReference>
<feature type="domain" description="NACHT" evidence="4">
    <location>
        <begin position="254"/>
        <end position="361"/>
    </location>
</feature>
<dbReference type="Pfam" id="PF14479">
    <property type="entry name" value="HeLo"/>
    <property type="match status" value="1"/>
</dbReference>
<dbReference type="InterPro" id="IPR056884">
    <property type="entry name" value="NPHP3-like_N"/>
</dbReference>
<evidence type="ECO:0000256" key="1">
    <source>
        <dbReference type="ARBA" id="ARBA00022737"/>
    </source>
</evidence>
<keyword evidence="1" id="KW-0677">Repeat</keyword>
<dbReference type="InterPro" id="IPR027417">
    <property type="entry name" value="P-loop_NTPase"/>
</dbReference>
<dbReference type="Pfam" id="PF00023">
    <property type="entry name" value="Ank"/>
    <property type="match status" value="2"/>
</dbReference>
<dbReference type="InterPro" id="IPR038305">
    <property type="entry name" value="HeLo_sf"/>
</dbReference>
<feature type="repeat" description="ANK" evidence="3">
    <location>
        <begin position="1103"/>
        <end position="1135"/>
    </location>
</feature>
<dbReference type="SMART" id="SM00248">
    <property type="entry name" value="ANK"/>
    <property type="match status" value="14"/>
</dbReference>
<proteinExistence type="predicted"/>
<reference evidence="5 6" key="1">
    <citation type="journal article" date="2015" name="Mol. Plant Microbe Interact.">
        <title>Genome, transcriptome, and functional analyses of Penicillium expansum provide new insights into secondary metabolism and pathogenicity.</title>
        <authorList>
            <person name="Ballester A.R."/>
            <person name="Marcet-Houben M."/>
            <person name="Levin E."/>
            <person name="Sela N."/>
            <person name="Selma-Lazaro C."/>
            <person name="Carmona L."/>
            <person name="Wisniewski M."/>
            <person name="Droby S."/>
            <person name="Gonzalez-Candelas L."/>
            <person name="Gabaldon T."/>
        </authorList>
    </citation>
    <scope>NUCLEOTIDE SEQUENCE [LARGE SCALE GENOMIC DNA]</scope>
    <source>
        <strain evidence="5 6">PHI-1</strain>
    </source>
</reference>
<dbReference type="Gene3D" id="1.20.120.1020">
    <property type="entry name" value="Prion-inhibition and propagation, HeLo domain"/>
    <property type="match status" value="1"/>
</dbReference>
<name>A0A0A2LAA3_PENIT</name>
<feature type="repeat" description="ANK" evidence="3">
    <location>
        <begin position="971"/>
        <end position="1003"/>
    </location>
</feature>
<dbReference type="PhylomeDB" id="A0A0A2LAA3"/>
<dbReference type="PROSITE" id="PS50297">
    <property type="entry name" value="ANK_REP_REGION"/>
    <property type="match status" value="12"/>
</dbReference>
<keyword evidence="2 3" id="KW-0040">ANK repeat</keyword>
<dbReference type="InterPro" id="IPR051165">
    <property type="entry name" value="Multifunctional_ANK_Repeat"/>
</dbReference>
<dbReference type="SUPFAM" id="SSF48403">
    <property type="entry name" value="Ankyrin repeat"/>
    <property type="match status" value="2"/>
</dbReference>
<dbReference type="Gene3D" id="1.25.40.20">
    <property type="entry name" value="Ankyrin repeat-containing domain"/>
    <property type="match status" value="5"/>
</dbReference>
<dbReference type="SUPFAM" id="SSF52540">
    <property type="entry name" value="P-loop containing nucleoside triphosphate hydrolases"/>
    <property type="match status" value="1"/>
</dbReference>
<evidence type="ECO:0000313" key="5">
    <source>
        <dbReference type="EMBL" id="KGO77047.1"/>
    </source>
</evidence>
<evidence type="ECO:0000256" key="2">
    <source>
        <dbReference type="ARBA" id="ARBA00023043"/>
    </source>
</evidence>
<dbReference type="OrthoDB" id="341259at2759"/>
<feature type="repeat" description="ANK" evidence="3">
    <location>
        <begin position="1169"/>
        <end position="1201"/>
    </location>
</feature>
<feature type="repeat" description="ANK" evidence="3">
    <location>
        <begin position="905"/>
        <end position="937"/>
    </location>
</feature>
<protein>
    <submittedName>
        <fullName evidence="5">NACHT nucleoside triphosphatase</fullName>
    </submittedName>
</protein>
<dbReference type="PROSITE" id="PS50837">
    <property type="entry name" value="NACHT"/>
    <property type="match status" value="1"/>
</dbReference>
<dbReference type="AlphaFoldDB" id="A0A0A2LAA3"/>
<comment type="caution">
    <text evidence="5">The sequence shown here is derived from an EMBL/GenBank/DDBJ whole genome shotgun (WGS) entry which is preliminary data.</text>
</comment>
<evidence type="ECO:0000259" key="4">
    <source>
        <dbReference type="PROSITE" id="PS50837"/>
    </source>
</evidence>
<sequence length="1220" mass="136002">MEPVSFAVGIIGLAGLFSTCLDAVERFDSWRDYDSEFRPLVAQFKAQKLRLTKWGLAVGLEDDELSYEHNALLDDPKIESTVQELLLAIHALCRDEDKAFLEPMLGKDEKPTKDQLSHRHAIRESKRQKLGWVLRTKAKRVAQVDQFSKLVETLHNLIPIEGAKEHKGRKPTGDRVSEADAWKSELKDMLKNMETQIEDECRRDLHAWLLSSTSTNDLYEIFSQRKIEGTCEWVLSQHWFIDWTSPDFPSGRAKVLWINGPAGFGKSVLCARVIDHLSSNSNDPVAHFFFSSDFESRRNPFIAIRSWLSQMIRNPDFFSLARERLTMQQGQRATRGDTLKLLREFVTKIPRCTFVLDGLDECRWVEQDHKSNDGASIVDFLDALKQAIAGTSTRLLVVSRDEPEIRVCLVNESNPNEAIIIQHSITPEDVRPDLDVFSRSIVNKKLSAMTDAIKSDISQKLAECCNGQFLWVQMQESQLHDWKRPKQLEKAINSTPPGLDKTYDREWMGISNLSEDDREQTIALLRWTAFALRPLSVCEIAGALLISADCDEVRFDEAPDRISESFIKAKIMRLCGSLIDIRSPQLGCDPGSRTLHLAHFTVKEYLVCNLPVPGTLLQLNSSLKFSIEGTENTLAAKMCLCYVNCEEVWKEVSEKGRKQILGSFRDYAAGSWYQHASFGNMRDPELLKSVNKLFDIENPNWASWKGWLDLNDESQKMRCFDNTELADLSMSENKQTAQATSMSPLYYAAWLDLTDTMDLLLQSKNCSINELGNFGRTPLIAACERGNLKAAKKLLEYDADLEMSGDNEHTPLHAAACNGHAEVVKLLLEKGARIRNGSDGSRTPLYCACSNGHHQVAQMLLQREPEMIATHEGLIPLVAASEGGFLDIVQLLIQKGADISASDSFRETPLYVACENGHIEVVRLLLDKGADVHYQGPFGYSPMHNASSEGFSEIVLLLIDRGAYINALSEFGDTPLYFACYSGHIEVVRILLEAGAEVHHWNQHKDTAVNAASYTGHLHIVLLLIDKGADINLPNDDGETPLFNACHGGHIDIVRNLVAKGVDLEIANKLGLTPLNVASKNGFLDVIAVLLEMEAALESADVGGRTPLHRASWNGFLNVTDLLLERGADVASVDKDGFTPLHLASLSGSIEVITLLLEKGAAVNSANFEGRTPLHLASWNGRLNVANILLRMGADVASVDKDGLTPLYAALFYDFEGLTT</sequence>
<feature type="repeat" description="ANK" evidence="3">
    <location>
        <begin position="1037"/>
        <end position="1069"/>
    </location>
</feature>